<dbReference type="InterPro" id="IPR019786">
    <property type="entry name" value="Zinc_finger_PHD-type_CS"/>
</dbReference>
<comment type="caution">
    <text evidence="6">The sequence shown here is derived from an EMBL/GenBank/DDBJ whole genome shotgun (WGS) entry which is preliminary data.</text>
</comment>
<feature type="domain" description="Zinc finger PHD-type" evidence="5">
    <location>
        <begin position="9"/>
        <end position="56"/>
    </location>
</feature>
<feature type="compositionally biased region" description="Acidic residues" evidence="4">
    <location>
        <begin position="105"/>
        <end position="116"/>
    </location>
</feature>
<dbReference type="Proteomes" id="UP001432027">
    <property type="component" value="Unassembled WGS sequence"/>
</dbReference>
<evidence type="ECO:0000313" key="6">
    <source>
        <dbReference type="EMBL" id="GMS95907.1"/>
    </source>
</evidence>
<dbReference type="EMBL" id="BTSX01000004">
    <property type="protein sequence ID" value="GMS95907.1"/>
    <property type="molecule type" value="Genomic_DNA"/>
</dbReference>
<evidence type="ECO:0000313" key="7">
    <source>
        <dbReference type="Proteomes" id="UP001432027"/>
    </source>
</evidence>
<dbReference type="SUPFAM" id="SSF57903">
    <property type="entry name" value="FYVE/PHD zinc finger"/>
    <property type="match status" value="1"/>
</dbReference>
<proteinExistence type="predicted"/>
<name>A0AAV5TNG2_9BILA</name>
<gene>
    <name evidence="6" type="ORF">PENTCL1PPCAC_18082</name>
</gene>
<evidence type="ECO:0000259" key="5">
    <source>
        <dbReference type="SMART" id="SM00249"/>
    </source>
</evidence>
<feature type="compositionally biased region" description="Basic and acidic residues" evidence="4">
    <location>
        <begin position="95"/>
        <end position="104"/>
    </location>
</feature>
<keyword evidence="3" id="KW-0862">Zinc</keyword>
<reference evidence="6" key="1">
    <citation type="submission" date="2023-10" db="EMBL/GenBank/DDBJ databases">
        <title>Genome assembly of Pristionchus species.</title>
        <authorList>
            <person name="Yoshida K."/>
            <person name="Sommer R.J."/>
        </authorList>
    </citation>
    <scope>NUCLEOTIDE SEQUENCE</scope>
    <source>
        <strain evidence="6">RS0144</strain>
    </source>
</reference>
<evidence type="ECO:0000256" key="4">
    <source>
        <dbReference type="SAM" id="MobiDB-lite"/>
    </source>
</evidence>
<dbReference type="InterPro" id="IPR013083">
    <property type="entry name" value="Znf_RING/FYVE/PHD"/>
</dbReference>
<dbReference type="GO" id="GO:0008270">
    <property type="term" value="F:zinc ion binding"/>
    <property type="evidence" value="ECO:0007669"/>
    <property type="project" value="UniProtKB-KW"/>
</dbReference>
<sequence>MAIDGIPLSCECRKPRRGVMIFCDNSKCNLQVFHMECVGMTAILTSDVRWYCRLCRPRYRDVVNQWDYEKNRRPDFYMDERQVYMREGEEKMRYEKMRWRKGTEGTDDEEEKEKEEDERKNMKRRRSEWMSEEEESKREVKRKRRRTEKMEQYERSDWMSPKEGDKENKKDIKEKTILMIQRKSIV</sequence>
<evidence type="ECO:0000256" key="1">
    <source>
        <dbReference type="ARBA" id="ARBA00022723"/>
    </source>
</evidence>
<dbReference type="PROSITE" id="PS01359">
    <property type="entry name" value="ZF_PHD_1"/>
    <property type="match status" value="1"/>
</dbReference>
<keyword evidence="1" id="KW-0479">Metal-binding</keyword>
<dbReference type="InterPro" id="IPR011011">
    <property type="entry name" value="Znf_FYVE_PHD"/>
</dbReference>
<accession>A0AAV5TNG2</accession>
<keyword evidence="2" id="KW-0863">Zinc-finger</keyword>
<keyword evidence="7" id="KW-1185">Reference proteome</keyword>
<dbReference type="AlphaFoldDB" id="A0AAV5TNG2"/>
<dbReference type="InterPro" id="IPR001965">
    <property type="entry name" value="Znf_PHD"/>
</dbReference>
<dbReference type="Gene3D" id="3.30.40.10">
    <property type="entry name" value="Zinc/RING finger domain, C3HC4 (zinc finger)"/>
    <property type="match status" value="1"/>
</dbReference>
<evidence type="ECO:0000256" key="2">
    <source>
        <dbReference type="ARBA" id="ARBA00022771"/>
    </source>
</evidence>
<evidence type="ECO:0000256" key="3">
    <source>
        <dbReference type="ARBA" id="ARBA00022833"/>
    </source>
</evidence>
<protein>
    <recommendedName>
        <fullName evidence="5">Zinc finger PHD-type domain-containing protein</fullName>
    </recommendedName>
</protein>
<dbReference type="SMART" id="SM00249">
    <property type="entry name" value="PHD"/>
    <property type="match status" value="1"/>
</dbReference>
<organism evidence="6 7">
    <name type="scientific">Pristionchus entomophagus</name>
    <dbReference type="NCBI Taxonomy" id="358040"/>
    <lineage>
        <taxon>Eukaryota</taxon>
        <taxon>Metazoa</taxon>
        <taxon>Ecdysozoa</taxon>
        <taxon>Nematoda</taxon>
        <taxon>Chromadorea</taxon>
        <taxon>Rhabditida</taxon>
        <taxon>Rhabditina</taxon>
        <taxon>Diplogasteromorpha</taxon>
        <taxon>Diplogasteroidea</taxon>
        <taxon>Neodiplogasteridae</taxon>
        <taxon>Pristionchus</taxon>
    </lineage>
</organism>
<feature type="region of interest" description="Disordered" evidence="4">
    <location>
        <begin position="95"/>
        <end position="174"/>
    </location>
</feature>
<feature type="compositionally biased region" description="Basic and acidic residues" evidence="4">
    <location>
        <begin position="148"/>
        <end position="174"/>
    </location>
</feature>